<name>A0ABY1QVT8_9BURK</name>
<accession>A0ABY1QVT8</accession>
<dbReference type="EMBL" id="FXUL01000058">
    <property type="protein sequence ID" value="SMP82322.1"/>
    <property type="molecule type" value="Genomic_DNA"/>
</dbReference>
<keyword evidence="2" id="KW-1185">Reference proteome</keyword>
<reference evidence="1 2" key="1">
    <citation type="submission" date="2017-05" db="EMBL/GenBank/DDBJ databases">
        <authorList>
            <person name="Varghese N."/>
            <person name="Submissions S."/>
        </authorList>
    </citation>
    <scope>NUCLEOTIDE SEQUENCE [LARGE SCALE GENOMIC DNA]</scope>
    <source>
        <strain evidence="1 2">DSM 26001</strain>
    </source>
</reference>
<gene>
    <name evidence="1" type="ORF">SAMN06295970_1585</name>
</gene>
<evidence type="ECO:0000313" key="1">
    <source>
        <dbReference type="EMBL" id="SMP82322.1"/>
    </source>
</evidence>
<organism evidence="1 2">
    <name type="scientific">Noviherbaspirillum suwonense</name>
    <dbReference type="NCBI Taxonomy" id="1224511"/>
    <lineage>
        <taxon>Bacteria</taxon>
        <taxon>Pseudomonadati</taxon>
        <taxon>Pseudomonadota</taxon>
        <taxon>Betaproteobacteria</taxon>
        <taxon>Burkholderiales</taxon>
        <taxon>Oxalobacteraceae</taxon>
        <taxon>Noviherbaspirillum</taxon>
    </lineage>
</organism>
<comment type="caution">
    <text evidence="1">The sequence shown here is derived from an EMBL/GenBank/DDBJ whole genome shotgun (WGS) entry which is preliminary data.</text>
</comment>
<sequence length="50" mass="5670">MFLSKSYEEWEAILVPCGIPVGAINNMEELVLTCAAQSPMRWRPPAMRTM</sequence>
<dbReference type="Proteomes" id="UP001158049">
    <property type="component" value="Unassembled WGS sequence"/>
</dbReference>
<proteinExistence type="predicted"/>
<protein>
    <submittedName>
        <fullName evidence="1">Uncharacterized protein</fullName>
    </submittedName>
</protein>
<evidence type="ECO:0000313" key="2">
    <source>
        <dbReference type="Proteomes" id="UP001158049"/>
    </source>
</evidence>